<keyword evidence="5" id="KW-0704">Schiff base</keyword>
<keyword evidence="4 8" id="KW-0456">Lyase</keyword>
<evidence type="ECO:0000256" key="3">
    <source>
        <dbReference type="ARBA" id="ARBA00012515"/>
    </source>
</evidence>
<dbReference type="AlphaFoldDB" id="A0A840WXH6"/>
<comment type="pathway">
    <text evidence="1">Carbohydrate degradation; 2-deoxy-D-ribose 1-phosphate degradation; D-glyceraldehyde 3-phosphate and acetaldehyde from 2-deoxy-alpha-D-ribose 1-phosphate: step 2/2.</text>
</comment>
<evidence type="ECO:0000256" key="1">
    <source>
        <dbReference type="ARBA" id="ARBA00004816"/>
    </source>
</evidence>
<dbReference type="GO" id="GO:0009264">
    <property type="term" value="P:deoxyribonucleotide catabolic process"/>
    <property type="evidence" value="ECO:0007669"/>
    <property type="project" value="UniProtKB-UniRule"/>
</dbReference>
<comment type="similarity">
    <text evidence="2">Belongs to the DeoC/FbaB aldolase family. DeoC type 2 subfamily.</text>
</comment>
<evidence type="ECO:0000313" key="8">
    <source>
        <dbReference type="EMBL" id="MBB5515064.1"/>
    </source>
</evidence>
<dbReference type="GO" id="GO:0004139">
    <property type="term" value="F:deoxyribose-phosphate aldolase activity"/>
    <property type="evidence" value="ECO:0007669"/>
    <property type="project" value="UniProtKB-UniRule"/>
</dbReference>
<proteinExistence type="inferred from homology"/>
<evidence type="ECO:0000313" key="9">
    <source>
        <dbReference type="Proteomes" id="UP000553766"/>
    </source>
</evidence>
<dbReference type="InterPro" id="IPR011343">
    <property type="entry name" value="DeoC"/>
</dbReference>
<sequence>MELRDAAAMGLACLDLTNLNDDCTEEDVFALCERALTPHGNTAAVCIWPRFVKAARSKLRTTGVRVATVVNFPSGMEAIEGVIDMTRQAVADGADEIDLVVPYPLLMEGQTHQITAATARVKEAAGQARVKTILETGVLGEAELIRAAAEEALEGGADFLKTSTGKVSVNATLQAARILLEAIRDSGDPVGLKPAGGIRTTEDAAAYLDLCAEIMGEDWVSPTTFRIGASGVLSAFLATLDGNAAPTVGSGY</sequence>
<comment type="catalytic activity">
    <reaction evidence="6">
        <text>2-deoxy-D-ribose 5-phosphate = D-glyceraldehyde 3-phosphate + acetaldehyde</text>
        <dbReference type="Rhea" id="RHEA:12821"/>
        <dbReference type="ChEBI" id="CHEBI:15343"/>
        <dbReference type="ChEBI" id="CHEBI:59776"/>
        <dbReference type="ChEBI" id="CHEBI:62877"/>
        <dbReference type="EC" id="4.1.2.4"/>
    </reaction>
</comment>
<dbReference type="EMBL" id="JACIJS010000003">
    <property type="protein sequence ID" value="MBB5515064.1"/>
    <property type="molecule type" value="Genomic_DNA"/>
</dbReference>
<keyword evidence="9" id="KW-1185">Reference proteome</keyword>
<dbReference type="PIRSF" id="PIRSF001357">
    <property type="entry name" value="DeoC"/>
    <property type="match status" value="1"/>
</dbReference>
<dbReference type="InterPro" id="IPR002915">
    <property type="entry name" value="DeoC/FbaB/LacD_aldolase"/>
</dbReference>
<evidence type="ECO:0000256" key="7">
    <source>
        <dbReference type="NCBIfam" id="TIGR00126"/>
    </source>
</evidence>
<organism evidence="8 9">
    <name type="scientific">Rubricella aquisinus</name>
    <dbReference type="NCBI Taxonomy" id="2028108"/>
    <lineage>
        <taxon>Bacteria</taxon>
        <taxon>Pseudomonadati</taxon>
        <taxon>Pseudomonadota</taxon>
        <taxon>Alphaproteobacteria</taxon>
        <taxon>Rhodobacterales</taxon>
        <taxon>Paracoccaceae</taxon>
        <taxon>Rubricella</taxon>
    </lineage>
</organism>
<dbReference type="PANTHER" id="PTHR10889:SF3">
    <property type="entry name" value="DEOXYRIBOSE-PHOSPHATE ALDOLASE"/>
    <property type="match status" value="1"/>
</dbReference>
<dbReference type="GO" id="GO:0005737">
    <property type="term" value="C:cytoplasm"/>
    <property type="evidence" value="ECO:0007669"/>
    <property type="project" value="InterPro"/>
</dbReference>
<accession>A0A840WXH6</accession>
<comment type="caution">
    <text evidence="8">The sequence shown here is derived from an EMBL/GenBank/DDBJ whole genome shotgun (WGS) entry which is preliminary data.</text>
</comment>
<dbReference type="Proteomes" id="UP000553766">
    <property type="component" value="Unassembled WGS sequence"/>
</dbReference>
<dbReference type="PANTHER" id="PTHR10889">
    <property type="entry name" value="DEOXYRIBOSE-PHOSPHATE ALDOLASE"/>
    <property type="match status" value="1"/>
</dbReference>
<protein>
    <recommendedName>
        <fullName evidence="3 7">Deoxyribose-phosphate aldolase</fullName>
        <ecNumber evidence="3 7">4.1.2.4</ecNumber>
    </recommendedName>
</protein>
<evidence type="ECO:0000256" key="6">
    <source>
        <dbReference type="ARBA" id="ARBA00048791"/>
    </source>
</evidence>
<evidence type="ECO:0000256" key="4">
    <source>
        <dbReference type="ARBA" id="ARBA00023239"/>
    </source>
</evidence>
<dbReference type="Pfam" id="PF01791">
    <property type="entry name" value="DeoC"/>
    <property type="match status" value="1"/>
</dbReference>
<name>A0A840WXH6_9RHOB</name>
<evidence type="ECO:0000256" key="2">
    <source>
        <dbReference type="ARBA" id="ARBA00009473"/>
    </source>
</evidence>
<dbReference type="Gene3D" id="3.20.20.70">
    <property type="entry name" value="Aldolase class I"/>
    <property type="match status" value="1"/>
</dbReference>
<dbReference type="EC" id="4.1.2.4" evidence="3 7"/>
<dbReference type="InterPro" id="IPR013785">
    <property type="entry name" value="Aldolase_TIM"/>
</dbReference>
<dbReference type="SUPFAM" id="SSF51569">
    <property type="entry name" value="Aldolase"/>
    <property type="match status" value="1"/>
</dbReference>
<dbReference type="SMART" id="SM01133">
    <property type="entry name" value="DeoC"/>
    <property type="match status" value="1"/>
</dbReference>
<dbReference type="GO" id="GO:0016052">
    <property type="term" value="P:carbohydrate catabolic process"/>
    <property type="evidence" value="ECO:0007669"/>
    <property type="project" value="TreeGrafter"/>
</dbReference>
<reference evidence="8 9" key="1">
    <citation type="submission" date="2020-08" db="EMBL/GenBank/DDBJ databases">
        <title>Genomic Encyclopedia of Type Strains, Phase IV (KMG-IV): sequencing the most valuable type-strain genomes for metagenomic binning, comparative biology and taxonomic classification.</title>
        <authorList>
            <person name="Goeker M."/>
        </authorList>
    </citation>
    <scope>NUCLEOTIDE SEQUENCE [LARGE SCALE GENOMIC DNA]</scope>
    <source>
        <strain evidence="8 9">DSM 103377</strain>
    </source>
</reference>
<dbReference type="RefSeq" id="WP_184009304.1">
    <property type="nucleotide sequence ID" value="NZ_JACIJS010000003.1"/>
</dbReference>
<dbReference type="NCBIfam" id="TIGR00126">
    <property type="entry name" value="deoC"/>
    <property type="match status" value="1"/>
</dbReference>
<evidence type="ECO:0000256" key="5">
    <source>
        <dbReference type="ARBA" id="ARBA00023270"/>
    </source>
</evidence>
<gene>
    <name evidence="8" type="ORF">FHS89_001074</name>
</gene>
<dbReference type="CDD" id="cd00959">
    <property type="entry name" value="DeoC"/>
    <property type="match status" value="1"/>
</dbReference>